<feature type="domain" description="RRM" evidence="4">
    <location>
        <begin position="336"/>
        <end position="418"/>
    </location>
</feature>
<proteinExistence type="predicted"/>
<evidence type="ECO:0000259" key="4">
    <source>
        <dbReference type="PROSITE" id="PS50102"/>
    </source>
</evidence>
<dbReference type="Proteomes" id="UP000019374">
    <property type="component" value="Unassembled WGS sequence"/>
</dbReference>
<dbReference type="SUPFAM" id="SSF54928">
    <property type="entry name" value="RNA-binding domain, RBD"/>
    <property type="match status" value="1"/>
</dbReference>
<keyword evidence="1 2" id="KW-0694">RNA-binding</keyword>
<dbReference type="Gene3D" id="3.30.70.330">
    <property type="match status" value="1"/>
</dbReference>
<feature type="region of interest" description="Disordered" evidence="3">
    <location>
        <begin position="478"/>
        <end position="504"/>
    </location>
</feature>
<evidence type="ECO:0000256" key="1">
    <source>
        <dbReference type="ARBA" id="ARBA00022884"/>
    </source>
</evidence>
<dbReference type="eggNOG" id="ENOG502QUGB">
    <property type="taxonomic scope" value="Eukaryota"/>
</dbReference>
<protein>
    <submittedName>
        <fullName evidence="5">Nucleotide-binding, alpha-beta plait</fullName>
    </submittedName>
</protein>
<gene>
    <name evidence="5" type="ORF">OCS_00206</name>
</gene>
<dbReference type="GO" id="GO:0003729">
    <property type="term" value="F:mRNA binding"/>
    <property type="evidence" value="ECO:0007669"/>
    <property type="project" value="TreeGrafter"/>
</dbReference>
<dbReference type="PROSITE" id="PS50102">
    <property type="entry name" value="RRM"/>
    <property type="match status" value="1"/>
</dbReference>
<dbReference type="HOGENOM" id="CLU_027727_0_0_1"/>
<dbReference type="CDD" id="cd00590">
    <property type="entry name" value="RRM_SF"/>
    <property type="match status" value="1"/>
</dbReference>
<dbReference type="PANTHER" id="PTHR23003">
    <property type="entry name" value="RNA RECOGNITION MOTIF RRM DOMAIN CONTAINING PROTEIN"/>
    <property type="match status" value="1"/>
</dbReference>
<organism evidence="5 6">
    <name type="scientific">Ophiocordyceps sinensis (strain Co18 / CGMCC 3.14243)</name>
    <name type="common">Yarsagumba caterpillar fungus</name>
    <name type="synonym">Hirsutella sinensis</name>
    <dbReference type="NCBI Taxonomy" id="911162"/>
    <lineage>
        <taxon>Eukaryota</taxon>
        <taxon>Fungi</taxon>
        <taxon>Dikarya</taxon>
        <taxon>Ascomycota</taxon>
        <taxon>Pezizomycotina</taxon>
        <taxon>Sordariomycetes</taxon>
        <taxon>Hypocreomycetidae</taxon>
        <taxon>Hypocreales</taxon>
        <taxon>Ophiocordycipitaceae</taxon>
        <taxon>Ophiocordyceps</taxon>
    </lineage>
</organism>
<dbReference type="InterPro" id="IPR000504">
    <property type="entry name" value="RRM_dom"/>
</dbReference>
<evidence type="ECO:0000256" key="2">
    <source>
        <dbReference type="PROSITE-ProRule" id="PRU00176"/>
    </source>
</evidence>
<dbReference type="GO" id="GO:0005634">
    <property type="term" value="C:nucleus"/>
    <property type="evidence" value="ECO:0007669"/>
    <property type="project" value="TreeGrafter"/>
</dbReference>
<dbReference type="InterPro" id="IPR035979">
    <property type="entry name" value="RBD_domain_sf"/>
</dbReference>
<evidence type="ECO:0000313" key="6">
    <source>
        <dbReference type="Proteomes" id="UP000019374"/>
    </source>
</evidence>
<feature type="region of interest" description="Disordered" evidence="3">
    <location>
        <begin position="666"/>
        <end position="705"/>
    </location>
</feature>
<accession>T5AF67</accession>
<dbReference type="InterPro" id="IPR050374">
    <property type="entry name" value="RRT5_SRSF_SR"/>
</dbReference>
<dbReference type="EMBL" id="KE652180">
    <property type="protein sequence ID" value="EQL04095.1"/>
    <property type="molecule type" value="Genomic_DNA"/>
</dbReference>
<dbReference type="OrthoDB" id="410044at2759"/>
<dbReference type="SMART" id="SM00360">
    <property type="entry name" value="RRM"/>
    <property type="match status" value="2"/>
</dbReference>
<evidence type="ECO:0000313" key="5">
    <source>
        <dbReference type="EMBL" id="EQL04095.1"/>
    </source>
</evidence>
<evidence type="ECO:0000256" key="3">
    <source>
        <dbReference type="SAM" id="MobiDB-lite"/>
    </source>
</evidence>
<name>T5AF67_OPHSC</name>
<dbReference type="GO" id="GO:0005737">
    <property type="term" value="C:cytoplasm"/>
    <property type="evidence" value="ECO:0007669"/>
    <property type="project" value="TreeGrafter"/>
</dbReference>
<dbReference type="Pfam" id="PF00076">
    <property type="entry name" value="RRM_1"/>
    <property type="match status" value="1"/>
</dbReference>
<feature type="compositionally biased region" description="Basic and acidic residues" evidence="3">
    <location>
        <begin position="692"/>
        <end position="705"/>
    </location>
</feature>
<sequence>MRPVPLRQPEKKPSLGDGLELHFMRKASSCEPIGKDDIASVSDDGSYENRQRYGTASDTLLQSPQARYCFSPDCWSPGGLANTPSRAQFKKPFSVDGTPISTRSTNFMVGSSEDDDVFADGLNDGFRGKSSPRRETEVAVYQDDLRDKIDPQTMYAGSSCMFVANLPQQFHDRKLEEEVTKTFSQFVSRESLPNAADTCQNDQDAQSAMKQGKGVMILERPCRTEMARAHSSFIVYKFSGQRIRLHEARDLLRRLGQISKAEYLNEGLRAVARLPQTVVVTFKMYDPRRDPPKIFAYDQTYCVRVFDPKALAAQESSPVATPREGTFLRQYDRDRRSAYVGNLPPSMTKDVLRSLASSCGEVLDVQLHHKEVTDTRPGLKTCFGFLEFSRPDAPDELVEAMHDTDIDGYRIRAERKQSRPTETSRHAQQPACETSYPRYSTVCGRGGSFEHEQLSDGHYGTPSGNPGTQARCKLYASNSYTPGRSRQPRPTVLGSDSSPARDIFEPPEAAITGSLDDEANNEARAPQAEFLDVPGLAVKKSVEFDSSYRNVSGSSPDSGPSAAPVKMTSKPTTPKAAGMPSNSSARKHPGLRENEAMPAPPPAMPWIPPYPAFGYPYMGAPMTPQANPGLMYAGYMQHPMYHPMYDMYGNMMLSPPHMMSAFNPGPVFNETPARSGRKNNRFTVEPGSQTPDSRKSEGNGKEPFL</sequence>
<dbReference type="AlphaFoldDB" id="T5AF67"/>
<dbReference type="InterPro" id="IPR012677">
    <property type="entry name" value="Nucleotide-bd_a/b_plait_sf"/>
</dbReference>
<feature type="compositionally biased region" description="Low complexity" evidence="3">
    <location>
        <begin position="552"/>
        <end position="564"/>
    </location>
</feature>
<feature type="region of interest" description="Disordered" evidence="3">
    <location>
        <begin position="547"/>
        <end position="603"/>
    </location>
</feature>
<reference evidence="5 6" key="1">
    <citation type="journal article" date="2013" name="Chin. Sci. Bull.">
        <title>Genome survey uncovers the secrets of sex and lifestyle in caterpillar fungus.</title>
        <authorList>
            <person name="Hu X."/>
            <person name="Zhang Y."/>
            <person name="Xiao G."/>
            <person name="Zheng P."/>
            <person name="Xia Y."/>
            <person name="Zhang X."/>
            <person name="St Leger R.J."/>
            <person name="Liu X."/>
            <person name="Wang C."/>
        </authorList>
    </citation>
    <scope>NUCLEOTIDE SEQUENCE [LARGE SCALE GENOMIC DNA]</scope>
    <source>
        <strain evidence="6">Co18 / CGMCC 3.14243</strain>
        <tissue evidence="5">Fruit-body</tissue>
    </source>
</reference>